<gene>
    <name evidence="1" type="ORF">P73_3563</name>
</gene>
<name>A0A0B5DXW6_9RHOB</name>
<dbReference type="AlphaFoldDB" id="A0A0B5DXW6"/>
<evidence type="ECO:0000313" key="1">
    <source>
        <dbReference type="EMBL" id="AJE48278.1"/>
    </source>
</evidence>
<dbReference type="HOGENOM" id="CLU_069764_0_1_5"/>
<proteinExistence type="predicted"/>
<evidence type="ECO:0000313" key="2">
    <source>
        <dbReference type="Proteomes" id="UP000031521"/>
    </source>
</evidence>
<dbReference type="KEGG" id="cid:P73_3563"/>
<dbReference type="Proteomes" id="UP000031521">
    <property type="component" value="Chromosome"/>
</dbReference>
<dbReference type="STRING" id="1208324.P73_3563"/>
<dbReference type="InterPro" id="IPR025534">
    <property type="entry name" value="DUF4420"/>
</dbReference>
<keyword evidence="2" id="KW-1185">Reference proteome</keyword>
<reference evidence="1 2" key="1">
    <citation type="journal article" date="2014" name="Int. J. Syst. Evol. Microbiol.">
        <title>Celeribacter indicus sp. nov., a polycyclic aromatic hydrocarbon-degrading bacterium from deep-sea sediment and reclassification of Huaishuia halophila as Celeribacter halophilus comb. nov.</title>
        <authorList>
            <person name="Lai Q."/>
            <person name="Cao J."/>
            <person name="Yuan J."/>
            <person name="Li F."/>
            <person name="Shao Z."/>
        </authorList>
    </citation>
    <scope>NUCLEOTIDE SEQUENCE [LARGE SCALE GENOMIC DNA]</scope>
    <source>
        <strain evidence="1">P73</strain>
    </source>
</reference>
<organism evidence="1 2">
    <name type="scientific">Celeribacter indicus</name>
    <dbReference type="NCBI Taxonomy" id="1208324"/>
    <lineage>
        <taxon>Bacteria</taxon>
        <taxon>Pseudomonadati</taxon>
        <taxon>Pseudomonadota</taxon>
        <taxon>Alphaproteobacteria</taxon>
        <taxon>Rhodobacterales</taxon>
        <taxon>Roseobacteraceae</taxon>
        <taxon>Celeribacter</taxon>
    </lineage>
</organism>
<accession>A0A0B5DXW6</accession>
<protein>
    <recommendedName>
        <fullName evidence="3">PD-(D/E)XK motif protein</fullName>
    </recommendedName>
</protein>
<sequence length="325" mass="36040">MAHMRTIEGPWASLAENEARRVDSKGRFDFFWVRMPDGAPGLVLRLSAGVEEVRPLPKLKHVGVFYRVVEGANHLCITLSEFAHIDLFETLCRDVVSAGEEAADLQGALGRAVRRAMRWHHLLRGGKQGMPLEVQRGLVGELAFLRELVAVIGPSKAVEAWKGPDDSAKDFELPGMFFEVKARRSAAHPKIRISSEAQLMDIVGAQLFLRVQDVDTALDAEGDNLKDHVNRTAKLFEDDVAALDVWEQRIAESPYAEDAVEPERRWHLGAARLFQVVEGFPRIVPPLPAGTEELAYSIRLDACTGFETTTDLKTLLLGETRDVGA</sequence>
<evidence type="ECO:0008006" key="3">
    <source>
        <dbReference type="Google" id="ProtNLM"/>
    </source>
</evidence>
<dbReference type="Pfam" id="PF14390">
    <property type="entry name" value="DUF4420"/>
    <property type="match status" value="1"/>
</dbReference>
<dbReference type="EMBL" id="CP004393">
    <property type="protein sequence ID" value="AJE48278.1"/>
    <property type="molecule type" value="Genomic_DNA"/>
</dbReference>
<dbReference type="RefSeq" id="WP_052453394.1">
    <property type="nucleotide sequence ID" value="NZ_CP004393.1"/>
</dbReference>